<proteinExistence type="predicted"/>
<dbReference type="AlphaFoldDB" id="Q23VC5"/>
<dbReference type="HOGENOM" id="CLU_3018510_0_0_1"/>
<dbReference type="EMBL" id="GG662613">
    <property type="protein sequence ID" value="EAS00511.1"/>
    <property type="molecule type" value="Genomic_DNA"/>
</dbReference>
<dbReference type="InParanoid" id="Q23VC5"/>
<organism evidence="1 2">
    <name type="scientific">Tetrahymena thermophila (strain SB210)</name>
    <dbReference type="NCBI Taxonomy" id="312017"/>
    <lineage>
        <taxon>Eukaryota</taxon>
        <taxon>Sar</taxon>
        <taxon>Alveolata</taxon>
        <taxon>Ciliophora</taxon>
        <taxon>Intramacronucleata</taxon>
        <taxon>Oligohymenophorea</taxon>
        <taxon>Hymenostomatida</taxon>
        <taxon>Tetrahymenina</taxon>
        <taxon>Tetrahymenidae</taxon>
        <taxon>Tetrahymena</taxon>
    </lineage>
</organism>
<reference evidence="2" key="1">
    <citation type="journal article" date="2006" name="PLoS Biol.">
        <title>Macronuclear genome sequence of the ciliate Tetrahymena thermophila, a model eukaryote.</title>
        <authorList>
            <person name="Eisen J.A."/>
            <person name="Coyne R.S."/>
            <person name="Wu M."/>
            <person name="Wu D."/>
            <person name="Thiagarajan M."/>
            <person name="Wortman J.R."/>
            <person name="Badger J.H."/>
            <person name="Ren Q."/>
            <person name="Amedeo P."/>
            <person name="Jones K.M."/>
            <person name="Tallon L.J."/>
            <person name="Delcher A.L."/>
            <person name="Salzberg S.L."/>
            <person name="Silva J.C."/>
            <person name="Haas B.J."/>
            <person name="Majoros W.H."/>
            <person name="Farzad M."/>
            <person name="Carlton J.M."/>
            <person name="Smith R.K. Jr."/>
            <person name="Garg J."/>
            <person name="Pearlman R.E."/>
            <person name="Karrer K.M."/>
            <person name="Sun L."/>
            <person name="Manning G."/>
            <person name="Elde N.C."/>
            <person name="Turkewitz A.P."/>
            <person name="Asai D.J."/>
            <person name="Wilkes D.E."/>
            <person name="Wang Y."/>
            <person name="Cai H."/>
            <person name="Collins K."/>
            <person name="Stewart B.A."/>
            <person name="Lee S.R."/>
            <person name="Wilamowska K."/>
            <person name="Weinberg Z."/>
            <person name="Ruzzo W.L."/>
            <person name="Wloga D."/>
            <person name="Gaertig J."/>
            <person name="Frankel J."/>
            <person name="Tsao C.-C."/>
            <person name="Gorovsky M.A."/>
            <person name="Keeling P.J."/>
            <person name="Waller R.F."/>
            <person name="Patron N.J."/>
            <person name="Cherry J.M."/>
            <person name="Stover N.A."/>
            <person name="Krieger C.J."/>
            <person name="del Toro C."/>
            <person name="Ryder H.F."/>
            <person name="Williamson S.C."/>
            <person name="Barbeau R.A."/>
            <person name="Hamilton E.P."/>
            <person name="Orias E."/>
        </authorList>
    </citation>
    <scope>NUCLEOTIDE SEQUENCE [LARGE SCALE GENOMIC DNA]</scope>
    <source>
        <strain evidence="2">SB210</strain>
    </source>
</reference>
<protein>
    <submittedName>
        <fullName evidence="1">Type V secretion system signal peptide protein</fullName>
    </submittedName>
</protein>
<dbReference type="Proteomes" id="UP000009168">
    <property type="component" value="Unassembled WGS sequence"/>
</dbReference>
<sequence length="56" mass="6642">MNRISRLIFSNTQKQKNLEFKLLAITEVIDHKISFLFQTGWYQPLISMNAFIIVKI</sequence>
<dbReference type="GeneID" id="7825796"/>
<dbReference type="RefSeq" id="XP_001020756.1">
    <property type="nucleotide sequence ID" value="XM_001020756.1"/>
</dbReference>
<evidence type="ECO:0000313" key="2">
    <source>
        <dbReference type="Proteomes" id="UP000009168"/>
    </source>
</evidence>
<keyword evidence="2" id="KW-1185">Reference proteome</keyword>
<evidence type="ECO:0000313" key="1">
    <source>
        <dbReference type="EMBL" id="EAS00511.1"/>
    </source>
</evidence>
<accession>Q23VC5</accession>
<dbReference type="KEGG" id="tet:TTHERM_00958750"/>
<gene>
    <name evidence="1" type="ORF">TTHERM_00958750</name>
</gene>
<name>Q23VC5_TETTS</name>